<protein>
    <submittedName>
        <fullName evidence="2">Uncharacterized protein</fullName>
    </submittedName>
</protein>
<keyword evidence="1" id="KW-1133">Transmembrane helix</keyword>
<evidence type="ECO:0000313" key="3">
    <source>
        <dbReference type="Proteomes" id="UP000001542"/>
    </source>
</evidence>
<keyword evidence="1" id="KW-0812">Transmembrane</keyword>
<dbReference type="Proteomes" id="UP000001542">
    <property type="component" value="Unassembled WGS sequence"/>
</dbReference>
<organism evidence="2 3">
    <name type="scientific">Trichomonas vaginalis (strain ATCC PRA-98 / G3)</name>
    <dbReference type="NCBI Taxonomy" id="412133"/>
    <lineage>
        <taxon>Eukaryota</taxon>
        <taxon>Metamonada</taxon>
        <taxon>Parabasalia</taxon>
        <taxon>Trichomonadida</taxon>
        <taxon>Trichomonadidae</taxon>
        <taxon>Trichomonas</taxon>
    </lineage>
</organism>
<evidence type="ECO:0000313" key="2">
    <source>
        <dbReference type="EMBL" id="EAY08409.1"/>
    </source>
</evidence>
<dbReference type="EMBL" id="DS113379">
    <property type="protein sequence ID" value="EAY08409.1"/>
    <property type="molecule type" value="Genomic_DNA"/>
</dbReference>
<dbReference type="OrthoDB" id="10619090at2759"/>
<proteinExistence type="predicted"/>
<keyword evidence="3" id="KW-1185">Reference proteome</keyword>
<keyword evidence="1" id="KW-0472">Membrane</keyword>
<reference evidence="2" key="2">
    <citation type="journal article" date="2007" name="Science">
        <title>Draft genome sequence of the sexually transmitted pathogen Trichomonas vaginalis.</title>
        <authorList>
            <person name="Carlton J.M."/>
            <person name="Hirt R.P."/>
            <person name="Silva J.C."/>
            <person name="Delcher A.L."/>
            <person name="Schatz M."/>
            <person name="Zhao Q."/>
            <person name="Wortman J.R."/>
            <person name="Bidwell S.L."/>
            <person name="Alsmark U.C.M."/>
            <person name="Besteiro S."/>
            <person name="Sicheritz-Ponten T."/>
            <person name="Noel C.J."/>
            <person name="Dacks J.B."/>
            <person name="Foster P.G."/>
            <person name="Simillion C."/>
            <person name="Van de Peer Y."/>
            <person name="Miranda-Saavedra D."/>
            <person name="Barton G.J."/>
            <person name="Westrop G.D."/>
            <person name="Mueller S."/>
            <person name="Dessi D."/>
            <person name="Fiori P.L."/>
            <person name="Ren Q."/>
            <person name="Paulsen I."/>
            <person name="Zhang H."/>
            <person name="Bastida-Corcuera F.D."/>
            <person name="Simoes-Barbosa A."/>
            <person name="Brown M.T."/>
            <person name="Hayes R.D."/>
            <person name="Mukherjee M."/>
            <person name="Okumura C.Y."/>
            <person name="Schneider R."/>
            <person name="Smith A.J."/>
            <person name="Vanacova S."/>
            <person name="Villalvazo M."/>
            <person name="Haas B.J."/>
            <person name="Pertea M."/>
            <person name="Feldblyum T.V."/>
            <person name="Utterback T.R."/>
            <person name="Shu C.L."/>
            <person name="Osoegawa K."/>
            <person name="de Jong P.J."/>
            <person name="Hrdy I."/>
            <person name="Horvathova L."/>
            <person name="Zubacova Z."/>
            <person name="Dolezal P."/>
            <person name="Malik S.B."/>
            <person name="Logsdon J.M. Jr."/>
            <person name="Henze K."/>
            <person name="Gupta A."/>
            <person name="Wang C.C."/>
            <person name="Dunne R.L."/>
            <person name="Upcroft J.A."/>
            <person name="Upcroft P."/>
            <person name="White O."/>
            <person name="Salzberg S.L."/>
            <person name="Tang P."/>
            <person name="Chiu C.-H."/>
            <person name="Lee Y.-S."/>
            <person name="Embley T.M."/>
            <person name="Coombs G.H."/>
            <person name="Mottram J.C."/>
            <person name="Tachezy J."/>
            <person name="Fraser-Liggett C.M."/>
            <person name="Johnson P.J."/>
        </authorList>
    </citation>
    <scope>NUCLEOTIDE SEQUENCE [LARGE SCALE GENOMIC DNA]</scope>
    <source>
        <strain evidence="2">G3</strain>
    </source>
</reference>
<feature type="transmembrane region" description="Helical" evidence="1">
    <location>
        <begin position="12"/>
        <end position="31"/>
    </location>
</feature>
<accession>A2EG48</accession>
<dbReference type="VEuPathDB" id="TrichDB:TVAG_269350"/>
<dbReference type="RefSeq" id="XP_001320632.1">
    <property type="nucleotide sequence ID" value="XM_001320597.1"/>
</dbReference>
<dbReference type="AlphaFoldDB" id="A2EG48"/>
<dbReference type="KEGG" id="tva:4766308"/>
<dbReference type="VEuPathDB" id="TrichDB:TVAGG3_0841690"/>
<dbReference type="InParanoid" id="A2EG48"/>
<gene>
    <name evidence="2" type="ORF">TVAG_269350</name>
</gene>
<name>A2EG48_TRIV3</name>
<evidence type="ECO:0000256" key="1">
    <source>
        <dbReference type="SAM" id="Phobius"/>
    </source>
</evidence>
<sequence length="467" mass="53339">MKEIRIDLGKVNLPLYIIATLALLTVISSFFEGSHVAELNSLPINRTELTNIKNISIMFTSKNFFKVDLFIDYIFDVSLEEHYKYMNLRVYQAGIEYRSSTNVLNDYAVNRQVSWYYLNPVYGNATIRLYRGNIFVAEENMTNLVPSNLSNTGFSCVGKDTKDRECEFSNVCYNAQNILYTSFHTVTSPLPILQLSDLISFSPKQISMNVSQNAAYKLETNITYNERIVVIAFNSFSLYSWDWIYNTATPLINAINDVSDIDRIHAIGAPSSVINSSFCNLFGKMEPLEDQLICNKYTIFKQLKPQPWGTVIQSKKIVLQKINEKVKKPTYDCIILEGGSHPIKFDNMNEIAQDISKLNPKTIDINITDDVEVIYYVSHAKYIFTTSGSTSSLVFWVNQGKFFEFVPSGFENVVNGQLPAEFVNASYYHYVVSQNETKLFDSNQIYNSTEDVSLNTTFTIHPFEFIP</sequence>
<reference evidence="2" key="1">
    <citation type="submission" date="2006-10" db="EMBL/GenBank/DDBJ databases">
        <authorList>
            <person name="Amadeo P."/>
            <person name="Zhao Q."/>
            <person name="Wortman J."/>
            <person name="Fraser-Liggett C."/>
            <person name="Carlton J."/>
        </authorList>
    </citation>
    <scope>NUCLEOTIDE SEQUENCE</scope>
    <source>
        <strain evidence="2">G3</strain>
    </source>
</reference>